<gene>
    <name evidence="3" type="ORF">HXX76_000989</name>
</gene>
<feature type="compositionally biased region" description="Low complexity" evidence="1">
    <location>
        <begin position="21"/>
        <end position="38"/>
    </location>
</feature>
<proteinExistence type="predicted"/>
<feature type="chain" id="PRO_5032295831" evidence="2">
    <location>
        <begin position="28"/>
        <end position="153"/>
    </location>
</feature>
<feature type="region of interest" description="Disordered" evidence="1">
    <location>
        <begin position="20"/>
        <end position="61"/>
    </location>
</feature>
<evidence type="ECO:0000256" key="2">
    <source>
        <dbReference type="SAM" id="SignalP"/>
    </source>
</evidence>
<dbReference type="Proteomes" id="UP000650467">
    <property type="component" value="Unassembled WGS sequence"/>
</dbReference>
<organism evidence="3 4">
    <name type="scientific">Chlamydomonas incerta</name>
    <dbReference type="NCBI Taxonomy" id="51695"/>
    <lineage>
        <taxon>Eukaryota</taxon>
        <taxon>Viridiplantae</taxon>
        <taxon>Chlorophyta</taxon>
        <taxon>core chlorophytes</taxon>
        <taxon>Chlorophyceae</taxon>
        <taxon>CS clade</taxon>
        <taxon>Chlamydomonadales</taxon>
        <taxon>Chlamydomonadaceae</taxon>
        <taxon>Chlamydomonas</taxon>
    </lineage>
</organism>
<dbReference type="AlphaFoldDB" id="A0A835WFN7"/>
<name>A0A835WFN7_CHLIN</name>
<evidence type="ECO:0000313" key="3">
    <source>
        <dbReference type="EMBL" id="KAG2446404.1"/>
    </source>
</evidence>
<keyword evidence="4" id="KW-1185">Reference proteome</keyword>
<evidence type="ECO:0000256" key="1">
    <source>
        <dbReference type="SAM" id="MobiDB-lite"/>
    </source>
</evidence>
<protein>
    <submittedName>
        <fullName evidence="3">Uncharacterized protein</fullName>
    </submittedName>
</protein>
<feature type="compositionally biased region" description="Basic and acidic residues" evidence="1">
    <location>
        <begin position="124"/>
        <end position="141"/>
    </location>
</feature>
<accession>A0A835WFN7</accession>
<keyword evidence="2" id="KW-0732">Signal</keyword>
<reference evidence="3" key="1">
    <citation type="journal article" date="2020" name="bioRxiv">
        <title>Comparative genomics of Chlamydomonas.</title>
        <authorList>
            <person name="Craig R.J."/>
            <person name="Hasan A.R."/>
            <person name="Ness R.W."/>
            <person name="Keightley P.D."/>
        </authorList>
    </citation>
    <scope>NUCLEOTIDE SEQUENCE</scope>
    <source>
        <strain evidence="3">SAG 7.73</strain>
    </source>
</reference>
<feature type="region of interest" description="Disordered" evidence="1">
    <location>
        <begin position="120"/>
        <end position="153"/>
    </location>
</feature>
<evidence type="ECO:0000313" key="4">
    <source>
        <dbReference type="Proteomes" id="UP000650467"/>
    </source>
</evidence>
<dbReference type="OrthoDB" id="551802at2759"/>
<sequence>MGSSSVGTYHLLLVLMGAGGEQQAAEAEPEAAMEAQVEGAGEAASLNVSTSPEQSDRGPAMRADLGLLRSLLDVAGVDRAGLEAKLLALAEADQESPQKQDSQTTAARVVAALKSVYQQQAARAGHERDDNAFRQAHKDTARATGPNSDDEYE</sequence>
<dbReference type="EMBL" id="JAEHOC010000001">
    <property type="protein sequence ID" value="KAG2446404.1"/>
    <property type="molecule type" value="Genomic_DNA"/>
</dbReference>
<feature type="signal peptide" evidence="2">
    <location>
        <begin position="1"/>
        <end position="27"/>
    </location>
</feature>
<comment type="caution">
    <text evidence="3">The sequence shown here is derived from an EMBL/GenBank/DDBJ whole genome shotgun (WGS) entry which is preliminary data.</text>
</comment>